<reference evidence="1 2" key="1">
    <citation type="journal article" date="2016" name="Nat. Commun.">
        <title>Thousands of microbial genomes shed light on interconnected biogeochemical processes in an aquifer system.</title>
        <authorList>
            <person name="Anantharaman K."/>
            <person name="Brown C.T."/>
            <person name="Hug L.A."/>
            <person name="Sharon I."/>
            <person name="Castelle C.J."/>
            <person name="Probst A.J."/>
            <person name="Thomas B.C."/>
            <person name="Singh A."/>
            <person name="Wilkins M.J."/>
            <person name="Karaoz U."/>
            <person name="Brodie E.L."/>
            <person name="Williams K.H."/>
            <person name="Hubbard S.S."/>
            <person name="Banfield J.F."/>
        </authorList>
    </citation>
    <scope>NUCLEOTIDE SEQUENCE [LARGE SCALE GENOMIC DNA]</scope>
</reference>
<dbReference type="Proteomes" id="UP000176404">
    <property type="component" value="Unassembled WGS sequence"/>
</dbReference>
<dbReference type="EMBL" id="MGHD01000005">
    <property type="protein sequence ID" value="OGM60304.1"/>
    <property type="molecule type" value="Genomic_DNA"/>
</dbReference>
<comment type="caution">
    <text evidence="1">The sequence shown here is derived from an EMBL/GenBank/DDBJ whole genome shotgun (WGS) entry which is preliminary data.</text>
</comment>
<protein>
    <submittedName>
        <fullName evidence="1">Uncharacterized protein</fullName>
    </submittedName>
</protein>
<dbReference type="STRING" id="1802517.A2892_03085"/>
<sequence>MIKDRLVTRAVRLSAGALVKAFGNSVVGESLPRLGRYKGNSEVIIPHLLGKPSLEEVNRVGPRIGYGSRVIVYTTLEEE</sequence>
<proteinExistence type="predicted"/>
<gene>
    <name evidence="1" type="ORF">A2892_03085</name>
</gene>
<evidence type="ECO:0000313" key="1">
    <source>
        <dbReference type="EMBL" id="OGM60304.1"/>
    </source>
</evidence>
<evidence type="ECO:0000313" key="2">
    <source>
        <dbReference type="Proteomes" id="UP000176404"/>
    </source>
</evidence>
<accession>A0A1F8B8D1</accession>
<name>A0A1F8B8D1_9BACT</name>
<dbReference type="AlphaFoldDB" id="A0A1F8B8D1"/>
<organism evidence="1 2">
    <name type="scientific">Candidatus Woesebacteria bacterium RIFCSPLOWO2_01_FULL_39_10b</name>
    <dbReference type="NCBI Taxonomy" id="1802517"/>
    <lineage>
        <taxon>Bacteria</taxon>
        <taxon>Candidatus Woeseibacteriota</taxon>
    </lineage>
</organism>